<dbReference type="PANTHER" id="PTHR35089">
    <property type="entry name" value="CHAPERONE PROTEIN SKP"/>
    <property type="match status" value="1"/>
</dbReference>
<dbReference type="SUPFAM" id="SSF111384">
    <property type="entry name" value="OmpH-like"/>
    <property type="match status" value="1"/>
</dbReference>
<sequence length="194" mass="22747">MRTSVFFLFLAFLSQAGPAMAQRFGYIDSEYIVSRMPEFQKVNSEMERWTQARTKEIADKYAEIERLERAFKAEEPLLTEAMKQQRRQEIDRKIAENNDLNNKIFGFNGQYNQRKKDVLKPVMDELYRATEKVARQKQLRMILDKSTDGLVMIYTDPRDDYSDYVLEELGIDPKANPTQTNPTNAPTQKTKTKQ</sequence>
<keyword evidence="6" id="KW-1185">Reference proteome</keyword>
<dbReference type="Pfam" id="PF03938">
    <property type="entry name" value="OmpH"/>
    <property type="match status" value="1"/>
</dbReference>
<dbReference type="Gene3D" id="3.30.910.20">
    <property type="entry name" value="Skp domain"/>
    <property type="match status" value="1"/>
</dbReference>
<proteinExistence type="inferred from homology"/>
<evidence type="ECO:0000313" key="5">
    <source>
        <dbReference type="EMBL" id="SDM98231.1"/>
    </source>
</evidence>
<gene>
    <name evidence="5" type="ORF">SAMN04488090_4689</name>
</gene>
<name>A0A1G9XNZ8_9BACT</name>
<dbReference type="RefSeq" id="WP_093208428.1">
    <property type="nucleotide sequence ID" value="NZ_FNGS01000011.1"/>
</dbReference>
<feature type="chain" id="PRO_5011563731" evidence="4">
    <location>
        <begin position="22"/>
        <end position="194"/>
    </location>
</feature>
<dbReference type="EMBL" id="FNGS01000011">
    <property type="protein sequence ID" value="SDM98231.1"/>
    <property type="molecule type" value="Genomic_DNA"/>
</dbReference>
<protein>
    <submittedName>
        <fullName evidence="5">Periplasmic chaperone for outer membrane proteins Skp</fullName>
    </submittedName>
</protein>
<keyword evidence="2 4" id="KW-0732">Signal</keyword>
<dbReference type="InterPro" id="IPR024930">
    <property type="entry name" value="Skp_dom_sf"/>
</dbReference>
<evidence type="ECO:0000256" key="2">
    <source>
        <dbReference type="ARBA" id="ARBA00022729"/>
    </source>
</evidence>
<dbReference type="OrthoDB" id="9788552at2"/>
<dbReference type="GO" id="GO:0050821">
    <property type="term" value="P:protein stabilization"/>
    <property type="evidence" value="ECO:0007669"/>
    <property type="project" value="TreeGrafter"/>
</dbReference>
<dbReference type="STRING" id="563176.SAMN04488090_4689"/>
<evidence type="ECO:0000256" key="3">
    <source>
        <dbReference type="SAM" id="MobiDB-lite"/>
    </source>
</evidence>
<dbReference type="GO" id="GO:0005829">
    <property type="term" value="C:cytosol"/>
    <property type="evidence" value="ECO:0007669"/>
    <property type="project" value="TreeGrafter"/>
</dbReference>
<accession>A0A1G9XNZ8</accession>
<dbReference type="Proteomes" id="UP000198901">
    <property type="component" value="Unassembled WGS sequence"/>
</dbReference>
<dbReference type="InterPro" id="IPR005632">
    <property type="entry name" value="Chaperone_Skp"/>
</dbReference>
<feature type="compositionally biased region" description="Low complexity" evidence="3">
    <location>
        <begin position="173"/>
        <end position="194"/>
    </location>
</feature>
<dbReference type="SMART" id="SM00935">
    <property type="entry name" value="OmpH"/>
    <property type="match status" value="1"/>
</dbReference>
<evidence type="ECO:0000256" key="4">
    <source>
        <dbReference type="SAM" id="SignalP"/>
    </source>
</evidence>
<evidence type="ECO:0000313" key="6">
    <source>
        <dbReference type="Proteomes" id="UP000198901"/>
    </source>
</evidence>
<dbReference type="AlphaFoldDB" id="A0A1G9XNZ8"/>
<evidence type="ECO:0000256" key="1">
    <source>
        <dbReference type="ARBA" id="ARBA00009091"/>
    </source>
</evidence>
<comment type="similarity">
    <text evidence="1">Belongs to the Skp family.</text>
</comment>
<organism evidence="5 6">
    <name type="scientific">Siphonobacter aquaeclarae</name>
    <dbReference type="NCBI Taxonomy" id="563176"/>
    <lineage>
        <taxon>Bacteria</taxon>
        <taxon>Pseudomonadati</taxon>
        <taxon>Bacteroidota</taxon>
        <taxon>Cytophagia</taxon>
        <taxon>Cytophagales</taxon>
        <taxon>Cytophagaceae</taxon>
        <taxon>Siphonobacter</taxon>
    </lineage>
</organism>
<feature type="signal peptide" evidence="4">
    <location>
        <begin position="1"/>
        <end position="21"/>
    </location>
</feature>
<dbReference type="PANTHER" id="PTHR35089:SF1">
    <property type="entry name" value="CHAPERONE PROTEIN SKP"/>
    <property type="match status" value="1"/>
</dbReference>
<dbReference type="GO" id="GO:0051082">
    <property type="term" value="F:unfolded protein binding"/>
    <property type="evidence" value="ECO:0007669"/>
    <property type="project" value="InterPro"/>
</dbReference>
<reference evidence="5 6" key="1">
    <citation type="submission" date="2016-10" db="EMBL/GenBank/DDBJ databases">
        <authorList>
            <person name="de Groot N.N."/>
        </authorList>
    </citation>
    <scope>NUCLEOTIDE SEQUENCE [LARGE SCALE GENOMIC DNA]</scope>
    <source>
        <strain evidence="5 6">DSM 21668</strain>
    </source>
</reference>
<feature type="region of interest" description="Disordered" evidence="3">
    <location>
        <begin position="168"/>
        <end position="194"/>
    </location>
</feature>